<dbReference type="InterPro" id="IPR006230">
    <property type="entry name" value="MutL"/>
</dbReference>
<dbReference type="NCBIfam" id="NF040745">
    <property type="entry name" value="accessory_GlmL"/>
    <property type="match status" value="1"/>
</dbReference>
<dbReference type="NCBIfam" id="TIGR01319">
    <property type="entry name" value="glmL_fam"/>
    <property type="match status" value="1"/>
</dbReference>
<dbReference type="AlphaFoldDB" id="A0A7G9GWS0"/>
<gene>
    <name evidence="1" type="ORF">H9Q81_10145</name>
</gene>
<protein>
    <submittedName>
        <fullName evidence="1">Glutamate mutase L</fullName>
    </submittedName>
</protein>
<dbReference type="SUPFAM" id="SSF53067">
    <property type="entry name" value="Actin-like ATPase domain"/>
    <property type="match status" value="1"/>
</dbReference>
<dbReference type="KEGG" id="fho:H9Q81_10145"/>
<dbReference type="RefSeq" id="WP_101473639.1">
    <property type="nucleotide sequence ID" value="NZ_CP060637.1"/>
</dbReference>
<organism evidence="1 2">
    <name type="scientific">Fusobacterium hominis</name>
    <dbReference type="NCBI Taxonomy" id="2764326"/>
    <lineage>
        <taxon>Bacteria</taxon>
        <taxon>Fusobacteriati</taxon>
        <taxon>Fusobacteriota</taxon>
        <taxon>Fusobacteriia</taxon>
        <taxon>Fusobacteriales</taxon>
        <taxon>Fusobacteriaceae</taxon>
        <taxon>Fusobacterium</taxon>
    </lineage>
</organism>
<accession>A0A7G9GWS0</accession>
<dbReference type="EMBL" id="CP060637">
    <property type="protein sequence ID" value="QNM15252.1"/>
    <property type="molecule type" value="Genomic_DNA"/>
</dbReference>
<name>A0A7G9GWS0_9FUSO</name>
<keyword evidence="2" id="KW-1185">Reference proteome</keyword>
<dbReference type="PIRSF" id="PIRSF004729">
    <property type="entry name" value="MutL"/>
    <property type="match status" value="1"/>
</dbReference>
<dbReference type="InterPro" id="IPR043129">
    <property type="entry name" value="ATPase_NBD"/>
</dbReference>
<evidence type="ECO:0000313" key="1">
    <source>
        <dbReference type="EMBL" id="QNM15252.1"/>
    </source>
</evidence>
<dbReference type="Pfam" id="PF13941">
    <property type="entry name" value="MutL"/>
    <property type="match status" value="1"/>
</dbReference>
<sequence>MKVYLAIDFGSTYTKLTAVDMENEVILATAKDITTVEDDIMIGFDKAFTKLKAEINKKIDFDKVEFIGKTACSSAAGGLKMVAIGLVPELTAEAAKKAALGAGARVIKTYSYELNHREMEEIKATPLDIILLAGGTDGGNKECIIHNAKMIVEHEIKVPVVVAGNKAAIDEIEEIFKNAGIDYYVAANVMPFINKLNVEPSREEIRKVFMNRIVEAKGMKQAEDYIKGILMPTPAAVLKAAEILSVGTDDEDGIGDLIVVDIGGATTDVHSIAKGEPTKPSVMIKGLEEPFAKRTVEGDLGMRYSALALLEAAGTRKIRNYLHDSLKQVDVKAECKHRHDNIRVVPQTEEEIRFDEAMAMAATELAMTRHCGILECVYTPMGTMFNQNGKDLTETPFVIGTGGVIIHSMNPAGILRAGNFNEQDPIHLKPLEPRFLVDKTYILSAMGLLAQDYPEVAIRVMKKYLVEAK</sequence>
<proteinExistence type="predicted"/>
<reference evidence="1 2" key="1">
    <citation type="submission" date="2020-08" db="EMBL/GenBank/DDBJ databases">
        <authorList>
            <person name="Liu C."/>
            <person name="Sun Q."/>
        </authorList>
    </citation>
    <scope>NUCLEOTIDE SEQUENCE [LARGE SCALE GENOMIC DNA]</scope>
    <source>
        <strain evidence="1 2">NSJ-57</strain>
    </source>
</reference>
<evidence type="ECO:0000313" key="2">
    <source>
        <dbReference type="Proteomes" id="UP000515913"/>
    </source>
</evidence>
<dbReference type="Proteomes" id="UP000515913">
    <property type="component" value="Chromosome"/>
</dbReference>